<dbReference type="Proteomes" id="UP001220022">
    <property type="component" value="Unassembled WGS sequence"/>
</dbReference>
<dbReference type="EMBL" id="JARHTQ010000006">
    <property type="protein sequence ID" value="MDF2256339.1"/>
    <property type="molecule type" value="Genomic_DNA"/>
</dbReference>
<gene>
    <name evidence="3" type="ORF">P2L57_11510</name>
</gene>
<dbReference type="InterPro" id="IPR038637">
    <property type="entry name" value="NPCBM_sf"/>
</dbReference>
<dbReference type="InterPro" id="IPR008979">
    <property type="entry name" value="Galactose-bd-like_sf"/>
</dbReference>
<dbReference type="Pfam" id="PF08305">
    <property type="entry name" value="NPCBM"/>
    <property type="match status" value="1"/>
</dbReference>
<dbReference type="SUPFAM" id="SSF49785">
    <property type="entry name" value="Galactose-binding domain-like"/>
    <property type="match status" value="1"/>
</dbReference>
<evidence type="ECO:0000259" key="2">
    <source>
        <dbReference type="Pfam" id="PF08305"/>
    </source>
</evidence>
<evidence type="ECO:0000256" key="1">
    <source>
        <dbReference type="SAM" id="MobiDB-lite"/>
    </source>
</evidence>
<dbReference type="RefSeq" id="WP_275812287.1">
    <property type="nucleotide sequence ID" value="NZ_BAAANM010000004.1"/>
</dbReference>
<evidence type="ECO:0000313" key="4">
    <source>
        <dbReference type="Proteomes" id="UP001220022"/>
    </source>
</evidence>
<proteinExistence type="predicted"/>
<accession>A0ABT5YXM4</accession>
<evidence type="ECO:0000313" key="3">
    <source>
        <dbReference type="EMBL" id="MDF2256339.1"/>
    </source>
</evidence>
<sequence length="63" mass="6285">MGGDGRTAADRHRSATGPLTGGHPAQPLAAAIGGAQTIRLVVTDGGDGPDYDHADWADATITC</sequence>
<name>A0ABT5YXM4_9ACTN</name>
<protein>
    <submittedName>
        <fullName evidence="3">NPCBM/NEW2 domain-containing protein</fullName>
    </submittedName>
</protein>
<feature type="domain" description="Glycosyl hydrolase family 98 putative carbohydrate-binding module" evidence="2">
    <location>
        <begin position="11"/>
        <end position="62"/>
    </location>
</feature>
<comment type="caution">
    <text evidence="3">The sequence shown here is derived from an EMBL/GenBank/DDBJ whole genome shotgun (WGS) entry which is preliminary data.</text>
</comment>
<dbReference type="InterPro" id="IPR013222">
    <property type="entry name" value="Glyco_hyd_98_carb-bd"/>
</dbReference>
<keyword evidence="4" id="KW-1185">Reference proteome</keyword>
<organism evidence="3 4">
    <name type="scientific">Streptantibioticus ferralitis</name>
    <dbReference type="NCBI Taxonomy" id="236510"/>
    <lineage>
        <taxon>Bacteria</taxon>
        <taxon>Bacillati</taxon>
        <taxon>Actinomycetota</taxon>
        <taxon>Actinomycetes</taxon>
        <taxon>Kitasatosporales</taxon>
        <taxon>Streptomycetaceae</taxon>
        <taxon>Streptantibioticus</taxon>
    </lineage>
</organism>
<dbReference type="Gene3D" id="2.60.120.1060">
    <property type="entry name" value="NPCBM/NEW2 domain"/>
    <property type="match status" value="1"/>
</dbReference>
<reference evidence="3 4" key="1">
    <citation type="submission" date="2023-03" db="EMBL/GenBank/DDBJ databases">
        <title>Draft genome sequence of type strain Streptomyces ferralitis JCM 14344.</title>
        <authorList>
            <person name="Klaysubun C."/>
            <person name="Duangmal K."/>
        </authorList>
    </citation>
    <scope>NUCLEOTIDE SEQUENCE [LARGE SCALE GENOMIC DNA]</scope>
    <source>
        <strain evidence="3 4">JCM 14344</strain>
    </source>
</reference>
<feature type="region of interest" description="Disordered" evidence="1">
    <location>
        <begin position="1"/>
        <end position="27"/>
    </location>
</feature>